<dbReference type="PANTHER" id="PTHR17550:SF4">
    <property type="entry name" value="E3 UBIQUITIN-PROTEIN LIGASE TTC3"/>
    <property type="match status" value="1"/>
</dbReference>
<dbReference type="Proteomes" id="UP000525319">
    <property type="component" value="Unassembled WGS sequence"/>
</dbReference>
<comment type="caution">
    <text evidence="6">The sequence shown here is derived from an EMBL/GenBank/DDBJ whole genome shotgun (WGS) entry which is preliminary data.</text>
</comment>
<sequence length="272" mass="31573">ESQRKLQEIRERFTRLPHQSLLLWLYECWFAGAHLDVFLDSNEAKQLGSLSGDAAFDRGIGRRTGTLSLWSWLVSSVREVYTADELLPHRARWNTRAEGVEYLTELTMVDILFGDTRNNLYLDNPDEAYCTWGIWVAFTSSAPPLYAEALSAITWNRYLKVLKLKAYIWDYTLKPPSPPRDSHFHVEAQPTEYAASSDDPCTICHDELGRNSCELECGHEFHRECIRMWLQEHSSTCPICRDFAVLPAEVPKRPERNSSKHYRAKAWRRSVF</sequence>
<dbReference type="PANTHER" id="PTHR17550">
    <property type="entry name" value="E3 UBIQUITIN-PROTEIN LIGASE TTC3"/>
    <property type="match status" value="1"/>
</dbReference>
<protein>
    <submittedName>
        <fullName evidence="6">DZIP3 ligase</fullName>
    </submittedName>
</protein>
<dbReference type="SMART" id="SM00184">
    <property type="entry name" value="RING"/>
    <property type="match status" value="1"/>
</dbReference>
<dbReference type="GO" id="GO:0016874">
    <property type="term" value="F:ligase activity"/>
    <property type="evidence" value="ECO:0007669"/>
    <property type="project" value="UniProtKB-KW"/>
</dbReference>
<gene>
    <name evidence="6" type="primary">Dzip3_0</name>
    <name evidence="6" type="ORF">DRYBRU_R14917</name>
</gene>
<keyword evidence="3" id="KW-0862">Zinc</keyword>
<dbReference type="Gene3D" id="3.30.40.10">
    <property type="entry name" value="Zinc/RING finger domain, C3HC4 (zinc finger)"/>
    <property type="match status" value="1"/>
</dbReference>
<keyword evidence="6" id="KW-0436">Ligase</keyword>
<evidence type="ECO:0000256" key="1">
    <source>
        <dbReference type="ARBA" id="ARBA00022723"/>
    </source>
</evidence>
<dbReference type="GO" id="GO:0008270">
    <property type="term" value="F:zinc ion binding"/>
    <property type="evidence" value="ECO:0007669"/>
    <property type="project" value="UniProtKB-KW"/>
</dbReference>
<keyword evidence="1" id="KW-0479">Metal-binding</keyword>
<organism evidence="6 7">
    <name type="scientific">Drymodes brunneopygia</name>
    <dbReference type="NCBI Taxonomy" id="626378"/>
    <lineage>
        <taxon>Eukaryota</taxon>
        <taxon>Metazoa</taxon>
        <taxon>Chordata</taxon>
        <taxon>Craniata</taxon>
        <taxon>Vertebrata</taxon>
        <taxon>Euteleostomi</taxon>
        <taxon>Archelosauria</taxon>
        <taxon>Archosauria</taxon>
        <taxon>Dinosauria</taxon>
        <taxon>Saurischia</taxon>
        <taxon>Theropoda</taxon>
        <taxon>Coelurosauria</taxon>
        <taxon>Aves</taxon>
        <taxon>Neognathae</taxon>
        <taxon>Neoaves</taxon>
        <taxon>Telluraves</taxon>
        <taxon>Australaves</taxon>
        <taxon>Passeriformes</taxon>
        <taxon>Petroicidae</taxon>
        <taxon>Drymodes</taxon>
    </lineage>
</organism>
<dbReference type="SUPFAM" id="SSF57850">
    <property type="entry name" value="RING/U-box"/>
    <property type="match status" value="1"/>
</dbReference>
<evidence type="ECO:0000256" key="4">
    <source>
        <dbReference type="PROSITE-ProRule" id="PRU00175"/>
    </source>
</evidence>
<evidence type="ECO:0000313" key="7">
    <source>
        <dbReference type="Proteomes" id="UP000525319"/>
    </source>
</evidence>
<proteinExistence type="predicted"/>
<evidence type="ECO:0000259" key="5">
    <source>
        <dbReference type="PROSITE" id="PS50089"/>
    </source>
</evidence>
<keyword evidence="7" id="KW-1185">Reference proteome</keyword>
<feature type="non-terminal residue" evidence="6">
    <location>
        <position position="272"/>
    </location>
</feature>
<dbReference type="EMBL" id="VZTZ01028816">
    <property type="protein sequence ID" value="NXU40968.1"/>
    <property type="molecule type" value="Genomic_DNA"/>
</dbReference>
<evidence type="ECO:0000256" key="2">
    <source>
        <dbReference type="ARBA" id="ARBA00022771"/>
    </source>
</evidence>
<name>A0A7L3KHW6_9PASS</name>
<evidence type="ECO:0000256" key="3">
    <source>
        <dbReference type="ARBA" id="ARBA00022833"/>
    </source>
</evidence>
<dbReference type="PROSITE" id="PS50089">
    <property type="entry name" value="ZF_RING_2"/>
    <property type="match status" value="1"/>
</dbReference>
<feature type="non-terminal residue" evidence="6">
    <location>
        <position position="1"/>
    </location>
</feature>
<dbReference type="InterPro" id="IPR013083">
    <property type="entry name" value="Znf_RING/FYVE/PHD"/>
</dbReference>
<keyword evidence="2 4" id="KW-0863">Zinc-finger</keyword>
<dbReference type="AlphaFoldDB" id="A0A7L3KHW6"/>
<feature type="domain" description="RING-type" evidence="5">
    <location>
        <begin position="201"/>
        <end position="241"/>
    </location>
</feature>
<evidence type="ECO:0000313" key="6">
    <source>
        <dbReference type="EMBL" id="NXU40968.1"/>
    </source>
</evidence>
<dbReference type="OrthoDB" id="9906618at2759"/>
<reference evidence="6 7" key="1">
    <citation type="submission" date="2019-09" db="EMBL/GenBank/DDBJ databases">
        <title>Bird 10,000 Genomes (B10K) Project - Family phase.</title>
        <authorList>
            <person name="Zhang G."/>
        </authorList>
    </citation>
    <scope>NUCLEOTIDE SEQUENCE [LARGE SCALE GENOMIC DNA]</scope>
    <source>
        <strain evidence="6">B10K-DU-030-03</strain>
    </source>
</reference>
<dbReference type="Pfam" id="PF13639">
    <property type="entry name" value="zf-RING_2"/>
    <property type="match status" value="1"/>
</dbReference>
<accession>A0A7L3KHW6</accession>
<dbReference type="InterPro" id="IPR001841">
    <property type="entry name" value="Znf_RING"/>
</dbReference>